<dbReference type="GO" id="GO:0032585">
    <property type="term" value="C:multivesicular body membrane"/>
    <property type="evidence" value="ECO:0007669"/>
    <property type="project" value="UniProtKB-SubCell"/>
</dbReference>
<dbReference type="Pfam" id="PF03935">
    <property type="entry name" value="SKN1_KRE6_Sbg1"/>
    <property type="match status" value="1"/>
</dbReference>
<dbReference type="EMBL" id="SGPK01001167">
    <property type="protein sequence ID" value="THG94070.1"/>
    <property type="molecule type" value="Genomic_DNA"/>
</dbReference>
<evidence type="ECO:0000256" key="6">
    <source>
        <dbReference type="ARBA" id="ARBA00019201"/>
    </source>
</evidence>
<comment type="subcellular location">
    <subcellularLocation>
        <location evidence="2">Endosome</location>
        <location evidence="2">Multivesicular body membrane</location>
        <topology evidence="2">Peripheral membrane protein</topology>
    </subcellularLocation>
    <subcellularLocation>
        <location evidence="3">Membrane</location>
        <topology evidence="3">Single-pass type II membrane protein</topology>
    </subcellularLocation>
    <subcellularLocation>
        <location evidence="1">Prevacuolar compartment membrane</location>
        <topology evidence="1">Peripheral membrane protein</topology>
    </subcellularLocation>
</comment>
<evidence type="ECO:0000256" key="10">
    <source>
        <dbReference type="ARBA" id="ARBA00023136"/>
    </source>
</evidence>
<evidence type="ECO:0000256" key="13">
    <source>
        <dbReference type="SAM" id="MobiDB-lite"/>
    </source>
</evidence>
<evidence type="ECO:0000256" key="11">
    <source>
        <dbReference type="ARBA" id="ARBA00023180"/>
    </source>
</evidence>
<dbReference type="InterPro" id="IPR013320">
    <property type="entry name" value="ConA-like_dom_sf"/>
</dbReference>
<evidence type="ECO:0000256" key="8">
    <source>
        <dbReference type="ARBA" id="ARBA00022968"/>
    </source>
</evidence>
<evidence type="ECO:0000256" key="2">
    <source>
        <dbReference type="ARBA" id="ARBA00004440"/>
    </source>
</evidence>
<dbReference type="InterPro" id="IPR043970">
    <property type="entry name" value="FUZ/MON1/HPS1_longin_3"/>
</dbReference>
<dbReference type="Pfam" id="PF19038">
    <property type="entry name" value="Fuz_longin_3"/>
    <property type="match status" value="1"/>
</dbReference>
<dbReference type="GO" id="GO:0016192">
    <property type="term" value="P:vesicle-mediated transport"/>
    <property type="evidence" value="ECO:0007669"/>
    <property type="project" value="InterPro"/>
</dbReference>
<evidence type="ECO:0000256" key="5">
    <source>
        <dbReference type="ARBA" id="ARBA00018132"/>
    </source>
</evidence>
<feature type="domain" description="GH16" evidence="15">
    <location>
        <begin position="340"/>
        <end position="532"/>
    </location>
</feature>
<evidence type="ECO:0000256" key="9">
    <source>
        <dbReference type="ARBA" id="ARBA00022989"/>
    </source>
</evidence>
<feature type="non-terminal residue" evidence="16">
    <location>
        <position position="532"/>
    </location>
</feature>
<dbReference type="GO" id="GO:0005789">
    <property type="term" value="C:endoplasmic reticulum membrane"/>
    <property type="evidence" value="ECO:0007669"/>
    <property type="project" value="TreeGrafter"/>
</dbReference>
<evidence type="ECO:0000256" key="14">
    <source>
        <dbReference type="SAM" id="Phobius"/>
    </source>
</evidence>
<protein>
    <recommendedName>
        <fullName evidence="5">Vacuolar fusion protein MON1</fullName>
    </recommendedName>
    <alternativeName>
        <fullName evidence="6">Vacuolar fusion protein mon1</fullName>
    </alternativeName>
</protein>
<proteinExistence type="inferred from homology"/>
<comment type="caution">
    <text evidence="16">The sequence shown here is derived from an EMBL/GenBank/DDBJ whole genome shotgun (WGS) entry which is preliminary data.</text>
</comment>
<reference evidence="16 17" key="1">
    <citation type="submission" date="2019-02" db="EMBL/GenBank/DDBJ databases">
        <title>Genome sequencing of the rare red list fungi Phellinidium pouzarii.</title>
        <authorList>
            <person name="Buettner E."/>
            <person name="Kellner H."/>
        </authorList>
    </citation>
    <scope>NUCLEOTIDE SEQUENCE [LARGE SCALE GENOMIC DNA]</scope>
    <source>
        <strain evidence="16 17">DSM 108285</strain>
    </source>
</reference>
<dbReference type="GO" id="GO:0015926">
    <property type="term" value="F:glucosidase activity"/>
    <property type="evidence" value="ECO:0007669"/>
    <property type="project" value="TreeGrafter"/>
</dbReference>
<dbReference type="PANTHER" id="PTHR31361:SF1">
    <property type="entry name" value="BETA-GLUCAN SYNTHESIS-ASSOCIATED PROTEIN KRE6-RELATED"/>
    <property type="match status" value="1"/>
</dbReference>
<dbReference type="GO" id="GO:0005886">
    <property type="term" value="C:plasma membrane"/>
    <property type="evidence" value="ECO:0007669"/>
    <property type="project" value="TreeGrafter"/>
</dbReference>
<evidence type="ECO:0000256" key="3">
    <source>
        <dbReference type="ARBA" id="ARBA00004606"/>
    </source>
</evidence>
<dbReference type="InterPro" id="IPR004353">
    <property type="entry name" value="Mon1"/>
</dbReference>
<evidence type="ECO:0000256" key="7">
    <source>
        <dbReference type="ARBA" id="ARBA00022692"/>
    </source>
</evidence>
<feature type="region of interest" description="Disordered" evidence="13">
    <location>
        <begin position="223"/>
        <end position="258"/>
    </location>
</feature>
<feature type="compositionally biased region" description="Basic and acidic residues" evidence="13">
    <location>
        <begin position="245"/>
        <end position="258"/>
    </location>
</feature>
<dbReference type="Proteomes" id="UP000308199">
    <property type="component" value="Unassembled WGS sequence"/>
</dbReference>
<gene>
    <name evidence="16" type="ORF">EW145_g8218</name>
</gene>
<sequence>MLDAIERAILRRQTVYSAAALGIPGLRHFVYKSRPHVQVTHPEWGEDYADMEARRRLITLYQSLHDVIHGKSGQKETLKLQYIRTQRESVMGWITQPFELYISVSPTLPKAAVVSAANAVMRWVKKEEARLFLRDAPMPYDVFSNPYDDACRDSTLTTSTTAPLLSPIITSFGKGELTPQPPSPLARTGLQRHDMYGAESPYTPAEQTAGRLYASTASVYSGKTASKTRRHGGTANGPNSSEPDDALHDPDPKRDKTIDMGGTVFTGRGLANVGCLLILGLGIFALFAGWPVVSHFLKKPMSTLGGFNIGGTNRTGQIASIGNFGLIDKDTPSEARTKASYVDGSTLELVFSDEFNTDGRRVFTILTPPTPPPRLLDDPYWEAVDLHYWETNNLEWYDPSAITTKDGYLQITLSNITTHGMSYQGGMITSWNKFCFTGGLFEASVSLPGANNIHGLWPAVWSMGNLGRAGYGASLDGTWPYSYDSCDVGTLANQTLNGLPIAATENGDPSNNNVLSFLPGQRLSRCTCPGES</sequence>
<dbReference type="PROSITE" id="PS51762">
    <property type="entry name" value="GH16_2"/>
    <property type="match status" value="1"/>
</dbReference>
<organism evidence="16 17">
    <name type="scientific">Phellinidium pouzarii</name>
    <dbReference type="NCBI Taxonomy" id="167371"/>
    <lineage>
        <taxon>Eukaryota</taxon>
        <taxon>Fungi</taxon>
        <taxon>Dikarya</taxon>
        <taxon>Basidiomycota</taxon>
        <taxon>Agaricomycotina</taxon>
        <taxon>Agaricomycetes</taxon>
        <taxon>Hymenochaetales</taxon>
        <taxon>Hymenochaetaceae</taxon>
        <taxon>Phellinidium</taxon>
    </lineage>
</organism>
<keyword evidence="12" id="KW-0961">Cell wall biogenesis/degradation</keyword>
<dbReference type="OrthoDB" id="412647at2759"/>
<dbReference type="GO" id="GO:0006078">
    <property type="term" value="P:(1-&gt;6)-beta-D-glucan biosynthetic process"/>
    <property type="evidence" value="ECO:0007669"/>
    <property type="project" value="TreeGrafter"/>
</dbReference>
<evidence type="ECO:0000313" key="16">
    <source>
        <dbReference type="EMBL" id="THG94070.1"/>
    </source>
</evidence>
<accession>A0A4S4K992</accession>
<keyword evidence="9 14" id="KW-1133">Transmembrane helix</keyword>
<dbReference type="GO" id="GO:0031505">
    <property type="term" value="P:fungal-type cell wall organization"/>
    <property type="evidence" value="ECO:0007669"/>
    <property type="project" value="TreeGrafter"/>
</dbReference>
<evidence type="ECO:0000256" key="4">
    <source>
        <dbReference type="ARBA" id="ARBA00010962"/>
    </source>
</evidence>
<evidence type="ECO:0000256" key="1">
    <source>
        <dbReference type="ARBA" id="ARBA00004380"/>
    </source>
</evidence>
<keyword evidence="7 14" id="KW-0812">Transmembrane</keyword>
<dbReference type="GO" id="GO:0006623">
    <property type="term" value="P:protein targeting to vacuole"/>
    <property type="evidence" value="ECO:0007669"/>
    <property type="project" value="InterPro"/>
</dbReference>
<dbReference type="InterPro" id="IPR000757">
    <property type="entry name" value="Beta-glucanase-like"/>
</dbReference>
<keyword evidence="8" id="KW-0735">Signal-anchor</keyword>
<dbReference type="SUPFAM" id="SSF49899">
    <property type="entry name" value="Concanavalin A-like lectins/glucanases"/>
    <property type="match status" value="1"/>
</dbReference>
<evidence type="ECO:0000256" key="12">
    <source>
        <dbReference type="ARBA" id="ARBA00023316"/>
    </source>
</evidence>
<evidence type="ECO:0000259" key="15">
    <source>
        <dbReference type="PROSITE" id="PS51762"/>
    </source>
</evidence>
<feature type="transmembrane region" description="Helical" evidence="14">
    <location>
        <begin position="270"/>
        <end position="293"/>
    </location>
</feature>
<comment type="similarity">
    <text evidence="4">Belongs to the SKN1/KRE6 family.</text>
</comment>
<keyword evidence="11" id="KW-0325">Glycoprotein</keyword>
<dbReference type="Gene3D" id="2.60.120.200">
    <property type="match status" value="1"/>
</dbReference>
<dbReference type="AlphaFoldDB" id="A0A4S4K992"/>
<dbReference type="InterPro" id="IPR005629">
    <property type="entry name" value="Skn1/Kre6/Sbg1"/>
</dbReference>
<keyword evidence="17" id="KW-1185">Reference proteome</keyword>
<evidence type="ECO:0000313" key="17">
    <source>
        <dbReference type="Proteomes" id="UP000308199"/>
    </source>
</evidence>
<dbReference type="PRINTS" id="PR01546">
    <property type="entry name" value="YEAST73DUF"/>
</dbReference>
<name>A0A4S4K992_9AGAM</name>
<keyword evidence="10 14" id="KW-0472">Membrane</keyword>
<dbReference type="PANTHER" id="PTHR31361">
    <property type="entry name" value="BETA-GLUCAN SYNTHESIS-ASSOCIATED PROTEIN KRE6-RELATED"/>
    <property type="match status" value="1"/>
</dbReference>